<dbReference type="GO" id="GO:0005737">
    <property type="term" value="C:cytoplasm"/>
    <property type="evidence" value="ECO:0007669"/>
    <property type="project" value="UniProtKB-SubCell"/>
</dbReference>
<evidence type="ECO:0000256" key="3">
    <source>
        <dbReference type="ARBA" id="ARBA00022490"/>
    </source>
</evidence>
<protein>
    <recommendedName>
        <fullName evidence="7">Tricorn protease homolog</fullName>
        <ecNumber evidence="7">3.4.21.-</ecNumber>
    </recommendedName>
</protein>
<comment type="subcellular location">
    <subcellularLocation>
        <location evidence="1 7">Cytoplasm</location>
    </subcellularLocation>
</comment>
<dbReference type="Pfam" id="PF14684">
    <property type="entry name" value="Tricorn_C1"/>
    <property type="match status" value="1"/>
</dbReference>
<feature type="compositionally biased region" description="Basic and acidic residues" evidence="9">
    <location>
        <begin position="549"/>
        <end position="581"/>
    </location>
</feature>
<keyword evidence="10" id="KW-0732">Signal</keyword>
<dbReference type="Gene3D" id="2.130.10.10">
    <property type="entry name" value="YVTN repeat-like/Quinoprotein amine dehydrogenase"/>
    <property type="match status" value="1"/>
</dbReference>
<evidence type="ECO:0000256" key="5">
    <source>
        <dbReference type="ARBA" id="ARBA00022801"/>
    </source>
</evidence>
<evidence type="ECO:0000256" key="10">
    <source>
        <dbReference type="SAM" id="SignalP"/>
    </source>
</evidence>
<evidence type="ECO:0000256" key="4">
    <source>
        <dbReference type="ARBA" id="ARBA00022670"/>
    </source>
</evidence>
<dbReference type="Proteomes" id="UP000620139">
    <property type="component" value="Unassembled WGS sequence"/>
</dbReference>
<dbReference type="PANTHER" id="PTHR43253">
    <property type="entry name" value="TRICORN PROTEASE HOMOLOG 2-RELATED"/>
    <property type="match status" value="1"/>
</dbReference>
<dbReference type="PANTHER" id="PTHR43253:SF1">
    <property type="entry name" value="TRICORN PROTEASE HOMOLOG 2-RELATED"/>
    <property type="match status" value="1"/>
</dbReference>
<dbReference type="InterPro" id="IPR015943">
    <property type="entry name" value="WD40/YVTN_repeat-like_dom_sf"/>
</dbReference>
<dbReference type="Gene3D" id="2.120.10.60">
    <property type="entry name" value="Tricorn protease N-terminal domain"/>
    <property type="match status" value="1"/>
</dbReference>
<dbReference type="InterPro" id="IPR012393">
    <property type="entry name" value="Tricorn_protease"/>
</dbReference>
<keyword evidence="4 7" id="KW-0645">Protease</keyword>
<keyword evidence="5 7" id="KW-0378">Hydrolase</keyword>
<evidence type="ECO:0000259" key="11">
    <source>
        <dbReference type="SMART" id="SM00245"/>
    </source>
</evidence>
<dbReference type="Gene3D" id="2.30.42.10">
    <property type="match status" value="1"/>
</dbReference>
<feature type="active site" description="Charge relay system" evidence="8">
    <location>
        <position position="769"/>
    </location>
</feature>
<comment type="similarity">
    <text evidence="2 7">Belongs to the peptidase S41B family.</text>
</comment>
<evidence type="ECO:0000256" key="6">
    <source>
        <dbReference type="ARBA" id="ARBA00022825"/>
    </source>
</evidence>
<dbReference type="Gene3D" id="3.30.750.44">
    <property type="match status" value="1"/>
</dbReference>
<feature type="active site" description="Charge relay system" evidence="8">
    <location>
        <position position="1049"/>
    </location>
</feature>
<dbReference type="SUPFAM" id="SSF69304">
    <property type="entry name" value="Tricorn protease N-terminal domain"/>
    <property type="match status" value="1"/>
</dbReference>
<feature type="domain" description="Tail specific protease" evidence="11">
    <location>
        <begin position="870"/>
        <end position="1060"/>
    </location>
</feature>
<dbReference type="SMART" id="SM00245">
    <property type="entry name" value="TSPc"/>
    <property type="match status" value="1"/>
</dbReference>
<feature type="chain" id="PRO_5036766767" description="Tricorn protease homolog" evidence="10">
    <location>
        <begin position="22"/>
        <end position="1104"/>
    </location>
</feature>
<dbReference type="InterPro" id="IPR005151">
    <property type="entry name" value="Tail-specific_protease"/>
</dbReference>
<evidence type="ECO:0000256" key="1">
    <source>
        <dbReference type="ARBA" id="ARBA00004496"/>
    </source>
</evidence>
<dbReference type="SUPFAM" id="SSF50156">
    <property type="entry name" value="PDZ domain-like"/>
    <property type="match status" value="1"/>
</dbReference>
<dbReference type="SUPFAM" id="SSF69322">
    <property type="entry name" value="Tricorn protease domain 2"/>
    <property type="match status" value="1"/>
</dbReference>
<dbReference type="RefSeq" id="WP_198100080.1">
    <property type="nucleotide sequence ID" value="NZ_JAEDAL010000002.1"/>
</dbReference>
<evidence type="ECO:0000313" key="12">
    <source>
        <dbReference type="EMBL" id="MBH9552472.1"/>
    </source>
</evidence>
<feature type="active site" description="Nucleophile" evidence="8">
    <location>
        <position position="991"/>
    </location>
</feature>
<comment type="function">
    <text evidence="7">Degrades oligopeptides.</text>
</comment>
<proteinExistence type="inferred from homology"/>
<keyword evidence="13" id="KW-1185">Reference proteome</keyword>
<dbReference type="Pfam" id="PF03572">
    <property type="entry name" value="Peptidase_S41"/>
    <property type="match status" value="1"/>
</dbReference>
<reference evidence="12" key="1">
    <citation type="submission" date="2020-12" db="EMBL/GenBank/DDBJ databases">
        <title>The genome sequence of Inhella sp. 4Y17.</title>
        <authorList>
            <person name="Liu Y."/>
        </authorList>
    </citation>
    <scope>NUCLEOTIDE SEQUENCE</scope>
    <source>
        <strain evidence="12">4Y10</strain>
    </source>
</reference>
<keyword evidence="6 7" id="KW-0720">Serine protease</keyword>
<keyword evidence="3 7" id="KW-0963">Cytoplasm</keyword>
<evidence type="ECO:0000256" key="2">
    <source>
        <dbReference type="ARBA" id="ARBA00008524"/>
    </source>
</evidence>
<dbReference type="EC" id="3.4.21.-" evidence="7"/>
<feature type="signal peptide" evidence="10">
    <location>
        <begin position="1"/>
        <end position="21"/>
    </location>
</feature>
<dbReference type="Pfam" id="PF26549">
    <property type="entry name" value="Tricorn_N"/>
    <property type="match status" value="1"/>
</dbReference>
<dbReference type="Pfam" id="PF14685">
    <property type="entry name" value="PDZ_Tricorn"/>
    <property type="match status" value="1"/>
</dbReference>
<dbReference type="EMBL" id="JAEDAL010000002">
    <property type="protein sequence ID" value="MBH9552472.1"/>
    <property type="molecule type" value="Genomic_DNA"/>
</dbReference>
<accession>A0A931ITH9</accession>
<dbReference type="InterPro" id="IPR036034">
    <property type="entry name" value="PDZ_sf"/>
</dbReference>
<evidence type="ECO:0000256" key="7">
    <source>
        <dbReference type="PIRNR" id="PIRNR036421"/>
    </source>
</evidence>
<dbReference type="InterPro" id="IPR028204">
    <property type="entry name" value="Tricorn_C1"/>
</dbReference>
<dbReference type="AlphaFoldDB" id="A0A931ITH9"/>
<dbReference type="Pfam" id="PF26550">
    <property type="entry name" value="Tricorn_2nd"/>
    <property type="match status" value="1"/>
</dbReference>
<evidence type="ECO:0000313" key="13">
    <source>
        <dbReference type="Proteomes" id="UP000620139"/>
    </source>
</evidence>
<sequence>MRLIQTLWTLSALCAASLAVGAEGATHLLRQPTLSAQHVAFVHGGDLWVAQRDGSQPRRLTHHAASEFAPRFSPDGRHLAFSASYDGNTDVYVMPVEGGEARRLTWHPGADVVNGWSADGKAVLFASSREVLNSRSAQLYEVPLTGGFERKVMEAVAVEGRWSADGQRLAYRPTRAAHLPTAGWRQHRGGSTPPVWIIEPKTGRWSSVPHVNASDIGPVWVGDEVVFISDRDGEAQGGANGAANLWAYHTKTQALRPLTRETVWDVKSVDAQGNTLIYEVGGRLKTLDLASGREAEWPVRLPVEAPREQWKEAGRALEDAHLSASGKRLLVSARGEVFTLPIKDGSPRNLTQTSGVREKDALWSPDGQRIAYLSDAPGRRHQLVLRSQTGEGAAQTVALPADDYFSLLEWSPDGQRLLLQDQRLNLYALQLPAGTLTRLATNPRRGNFGAVFSPDSRWVAYTLTGANHLGRIYLHELTSHQVHAVSDPLVHAESPVFSRKGDLLFFSASTNAGPTRVGLDMSTQERPLRAGLFAAVLAADGSSPLLPKAGDEEAHKLEAKKDEPKKEEGKKDDAKKADAKPDSKAIRIDVAGLAQRIVALPVAERDNEALAVAHDGALWFLDRRQPGISREAGEAPPSADLYRFDFEEKKAKLVRGGVEGFELSPDGKKLLIRAGRGRLEIADANDKAGEAKAIDLSGLRARIDPRAEWRQIFDEVWWMEKAFFYDPALHGIDWAAIRERYLPLLEHVRRREDLNELLIDMMGELQVGHNYLSGGDLHREAPVPVGLLGADFRFENGRWRIAKVHGGDAWNPQLKAPLAVPGQAAREGEYLLAVNAVELSGTRNLYQLLEQQVGQQVTLTVATDPEGKNSRKIVVQPIANEGALRQWTWVEQNRQRVEQASGGRVGYVYLPDTAGGGFSQFNRQFFGQSDKQALIVDDRKNNGGQAANYVIELLNRPYLGGWKDRDGLPFHTPGAFLDGPKAMLIDQDAGSGGDFLPYAFKRTGQGPLIGTRTWGGLIGISANPPLIDGGSLAVPFFRFYTPEGEWRIENEGVAPDIEVQLDPAGVNTGRDSQLEAAIANVLERLKTWKPQRRNTPPAPFKLAR</sequence>
<organism evidence="12 13">
    <name type="scientific">Inhella gelatinilytica</name>
    <dbReference type="NCBI Taxonomy" id="2795030"/>
    <lineage>
        <taxon>Bacteria</taxon>
        <taxon>Pseudomonadati</taxon>
        <taxon>Pseudomonadota</taxon>
        <taxon>Betaproteobacteria</taxon>
        <taxon>Burkholderiales</taxon>
        <taxon>Sphaerotilaceae</taxon>
        <taxon>Inhella</taxon>
    </lineage>
</organism>
<evidence type="ECO:0000256" key="8">
    <source>
        <dbReference type="PIRSR" id="PIRSR036421-1"/>
    </source>
</evidence>
<feature type="region of interest" description="Disordered" evidence="9">
    <location>
        <begin position="544"/>
        <end position="581"/>
    </location>
</feature>
<dbReference type="PIRSF" id="PIRSF036421">
    <property type="entry name" value="Tricorn_protease"/>
    <property type="match status" value="1"/>
</dbReference>
<dbReference type="InterPro" id="IPR029045">
    <property type="entry name" value="ClpP/crotonase-like_dom_sf"/>
</dbReference>
<dbReference type="SUPFAM" id="SSF52096">
    <property type="entry name" value="ClpP/crotonase"/>
    <property type="match status" value="1"/>
</dbReference>
<gene>
    <name evidence="12" type="ORF">I7X43_06355</name>
</gene>
<dbReference type="InterPro" id="IPR029414">
    <property type="entry name" value="Tricorn_PDZ"/>
</dbReference>
<dbReference type="Gene3D" id="3.90.226.10">
    <property type="entry name" value="2-enoyl-CoA Hydratase, Chain A, domain 1"/>
    <property type="match status" value="1"/>
</dbReference>
<evidence type="ECO:0000256" key="9">
    <source>
        <dbReference type="SAM" id="MobiDB-lite"/>
    </source>
</evidence>
<name>A0A931ITH9_9BURK</name>
<dbReference type="CDD" id="cd07562">
    <property type="entry name" value="Peptidase_S41_TRI"/>
    <property type="match status" value="1"/>
</dbReference>
<dbReference type="GO" id="GO:0008236">
    <property type="term" value="F:serine-type peptidase activity"/>
    <property type="evidence" value="ECO:0007669"/>
    <property type="project" value="UniProtKB-UniRule"/>
</dbReference>
<comment type="caution">
    <text evidence="12">The sequence shown here is derived from an EMBL/GenBank/DDBJ whole genome shotgun (WGS) entry which is preliminary data.</text>
</comment>
<dbReference type="GO" id="GO:0006508">
    <property type="term" value="P:proteolysis"/>
    <property type="evidence" value="ECO:0007669"/>
    <property type="project" value="UniProtKB-UniRule"/>
</dbReference>